<feature type="transmembrane region" description="Helical" evidence="2">
    <location>
        <begin position="87"/>
        <end position="111"/>
    </location>
</feature>
<proteinExistence type="predicted"/>
<protein>
    <submittedName>
        <fullName evidence="3">Uncharacterized protein</fullName>
    </submittedName>
</protein>
<dbReference type="RefSeq" id="WP_085877633.1">
    <property type="nucleotide sequence ID" value="NZ_FWFZ01000002.1"/>
</dbReference>
<feature type="transmembrane region" description="Helical" evidence="2">
    <location>
        <begin position="28"/>
        <end position="47"/>
    </location>
</feature>
<feature type="transmembrane region" description="Helical" evidence="2">
    <location>
        <begin position="202"/>
        <end position="226"/>
    </location>
</feature>
<dbReference type="OrthoDB" id="6369004at2"/>
<name>A0A1Y5RSC9_9RHOB</name>
<feature type="transmembrane region" description="Helical" evidence="2">
    <location>
        <begin position="59"/>
        <end position="80"/>
    </location>
</feature>
<dbReference type="Proteomes" id="UP000193900">
    <property type="component" value="Unassembled WGS sequence"/>
</dbReference>
<evidence type="ECO:0000313" key="4">
    <source>
        <dbReference type="Proteomes" id="UP000193900"/>
    </source>
</evidence>
<gene>
    <name evidence="3" type="ORF">ROA7023_00729</name>
</gene>
<feature type="compositionally biased region" description="Basic and acidic residues" evidence="1">
    <location>
        <begin position="1"/>
        <end position="17"/>
    </location>
</feature>
<organism evidence="3 4">
    <name type="scientific">Roseisalinus antarcticus</name>
    <dbReference type="NCBI Taxonomy" id="254357"/>
    <lineage>
        <taxon>Bacteria</taxon>
        <taxon>Pseudomonadati</taxon>
        <taxon>Pseudomonadota</taxon>
        <taxon>Alphaproteobacteria</taxon>
        <taxon>Rhodobacterales</taxon>
        <taxon>Roseobacteraceae</taxon>
        <taxon>Roseisalinus</taxon>
    </lineage>
</organism>
<keyword evidence="4" id="KW-1185">Reference proteome</keyword>
<evidence type="ECO:0000256" key="2">
    <source>
        <dbReference type="SAM" id="Phobius"/>
    </source>
</evidence>
<evidence type="ECO:0000313" key="3">
    <source>
        <dbReference type="EMBL" id="SLN23936.1"/>
    </source>
</evidence>
<keyword evidence="2" id="KW-1133">Transmembrane helix</keyword>
<dbReference type="AlphaFoldDB" id="A0A1Y5RSC9"/>
<sequence length="228" mass="23900">MDRTGDGRIGKTPDIGDRNGPGARRRRLIPLGAAYLIALGLGFYLSHSLPPWLEAEFSMGGRMIVTVVVAYVILAAIPFVPGAEIGFGLLMAFGASAAPLVYFCMVGALLIAYAVGRLVQPGLLARLFLSLGLRRAAGLVARGSGMDPKERAAFFTENAPTRAAPFLIRYRYVALAVALNFPGNALVGGGGGLAMVAGMSRLFSPLAFVATVVLAVSPVPLAIWLLGW</sequence>
<feature type="region of interest" description="Disordered" evidence="1">
    <location>
        <begin position="1"/>
        <end position="21"/>
    </location>
</feature>
<keyword evidence="2" id="KW-0812">Transmembrane</keyword>
<dbReference type="EMBL" id="FWFZ01000002">
    <property type="protein sequence ID" value="SLN23936.1"/>
    <property type="molecule type" value="Genomic_DNA"/>
</dbReference>
<keyword evidence="2" id="KW-0472">Membrane</keyword>
<evidence type="ECO:0000256" key="1">
    <source>
        <dbReference type="SAM" id="MobiDB-lite"/>
    </source>
</evidence>
<reference evidence="3 4" key="1">
    <citation type="submission" date="2017-03" db="EMBL/GenBank/DDBJ databases">
        <authorList>
            <person name="Afonso C.L."/>
            <person name="Miller P.J."/>
            <person name="Scott M.A."/>
            <person name="Spackman E."/>
            <person name="Goraichik I."/>
            <person name="Dimitrov K.M."/>
            <person name="Suarez D.L."/>
            <person name="Swayne D.E."/>
        </authorList>
    </citation>
    <scope>NUCLEOTIDE SEQUENCE [LARGE SCALE GENOMIC DNA]</scope>
    <source>
        <strain evidence="3 4">CECT 7023</strain>
    </source>
</reference>
<feature type="transmembrane region" description="Helical" evidence="2">
    <location>
        <begin position="172"/>
        <end position="196"/>
    </location>
</feature>
<accession>A0A1Y5RSC9</accession>